<sequence length="757" mass="83766">MKGSALRESILIIILLLFDASKGDPRSQIINMTCSQQLADNVSIYTENFVQSLNNTGSLIRTSKSGMASTGSGPDSSYGLAECYGDISIKDCTLCHAKAETSLLNCFPRNGGRIFLDGCFMRTQNYSFFKEYAGTDDTVICGNTKRSRVFRDSVRQAISDIVRDAPRNKDYFARKQELSDTEDDSVYVLADCWNTLDENSCTECLENAFAAIMKCFPQRRAMMEPSVFIHLTINPPLLVYGTGMNDKYLVIQPACGNIRATNLSFIPSFVQTMVIVSTGIIKSSYGTAVVGTETNLAYGLGQCYGDISTSDCLVCYAIARTAIPSCLPSTSGRVYLNSCFLRYENYNFFEEYTGLDDRSICPNDTRKNNAFEQSVRKAVAQAVETAPKSNNYHARIQILISGTENELVYAQAECLRTLDAGSCEKCLQKAAKSMLDCLPGSEGYALYTGCFMRYSDSNSSNPHHSGLSKVKILAIVMAVSSIVAFSVAFFACSDGIKLLKMLNSSSLNFKYSTIKKATNSFDEANKLGQGGFGTVYKGVLPNGREIAVKRLFFNQIHRAGDFYNEVNIISSVDHKNLVKLVGFSCLGPESILVYEYLPNRSLNHFIFDAVRGKELNWGKRYDIIIVTGMPNRGMQASGDPRNLISISWEHFKQGSMEEIFYENLMLKNESSSKTKEEIERVVHIGLLCIQEVVSLRPTMSMALQMLSKNIQPLPSPANPPYIPDTTIQLNELGPINSHRVNNTASLPTVSNSSFIPR</sequence>
<organism evidence="1 2">
    <name type="scientific">Smallanthus sonchifolius</name>
    <dbReference type="NCBI Taxonomy" id="185202"/>
    <lineage>
        <taxon>Eukaryota</taxon>
        <taxon>Viridiplantae</taxon>
        <taxon>Streptophyta</taxon>
        <taxon>Embryophyta</taxon>
        <taxon>Tracheophyta</taxon>
        <taxon>Spermatophyta</taxon>
        <taxon>Magnoliopsida</taxon>
        <taxon>eudicotyledons</taxon>
        <taxon>Gunneridae</taxon>
        <taxon>Pentapetalae</taxon>
        <taxon>asterids</taxon>
        <taxon>campanulids</taxon>
        <taxon>Asterales</taxon>
        <taxon>Asteraceae</taxon>
        <taxon>Asteroideae</taxon>
        <taxon>Heliantheae alliance</taxon>
        <taxon>Millerieae</taxon>
        <taxon>Smallanthus</taxon>
    </lineage>
</organism>
<dbReference type="Proteomes" id="UP001056120">
    <property type="component" value="Linkage Group LG06"/>
</dbReference>
<evidence type="ECO:0000313" key="1">
    <source>
        <dbReference type="EMBL" id="KAI3812460.1"/>
    </source>
</evidence>
<evidence type="ECO:0000313" key="2">
    <source>
        <dbReference type="Proteomes" id="UP001056120"/>
    </source>
</evidence>
<reference evidence="2" key="1">
    <citation type="journal article" date="2022" name="Mol. Ecol. Resour.">
        <title>The genomes of chicory, endive, great burdock and yacon provide insights into Asteraceae palaeo-polyploidization history and plant inulin production.</title>
        <authorList>
            <person name="Fan W."/>
            <person name="Wang S."/>
            <person name="Wang H."/>
            <person name="Wang A."/>
            <person name="Jiang F."/>
            <person name="Liu H."/>
            <person name="Zhao H."/>
            <person name="Xu D."/>
            <person name="Zhang Y."/>
        </authorList>
    </citation>
    <scope>NUCLEOTIDE SEQUENCE [LARGE SCALE GENOMIC DNA]</scope>
    <source>
        <strain evidence="2">cv. Yunnan</strain>
    </source>
</reference>
<reference evidence="1 2" key="2">
    <citation type="journal article" date="2022" name="Mol. Ecol. Resour.">
        <title>The genomes of chicory, endive, great burdock and yacon provide insights into Asteraceae paleo-polyploidization history and plant inulin production.</title>
        <authorList>
            <person name="Fan W."/>
            <person name="Wang S."/>
            <person name="Wang H."/>
            <person name="Wang A."/>
            <person name="Jiang F."/>
            <person name="Liu H."/>
            <person name="Zhao H."/>
            <person name="Xu D."/>
            <person name="Zhang Y."/>
        </authorList>
    </citation>
    <scope>NUCLEOTIDE SEQUENCE [LARGE SCALE GENOMIC DNA]</scope>
    <source>
        <strain evidence="2">cv. Yunnan</strain>
        <tissue evidence="1">Leaves</tissue>
    </source>
</reference>
<gene>
    <name evidence="1" type="ORF">L1987_17169</name>
</gene>
<dbReference type="EMBL" id="CM042023">
    <property type="protein sequence ID" value="KAI3812460.1"/>
    <property type="molecule type" value="Genomic_DNA"/>
</dbReference>
<proteinExistence type="predicted"/>
<keyword evidence="2" id="KW-1185">Reference proteome</keyword>
<accession>A0ACB9IWR2</accession>
<name>A0ACB9IWR2_9ASTR</name>
<comment type="caution">
    <text evidence="1">The sequence shown here is derived from an EMBL/GenBank/DDBJ whole genome shotgun (WGS) entry which is preliminary data.</text>
</comment>
<protein>
    <submittedName>
        <fullName evidence="1">Uncharacterized protein</fullName>
    </submittedName>
</protein>